<proteinExistence type="predicted"/>
<accession>A0ACC4E067</accession>
<keyword evidence="2" id="KW-1185">Reference proteome</keyword>
<dbReference type="EMBL" id="JBGNUJ010000003">
    <property type="protein sequence ID" value="KAL3962029.1"/>
    <property type="molecule type" value="Genomic_DNA"/>
</dbReference>
<gene>
    <name evidence="1" type="ORF">ACCO45_003552</name>
</gene>
<evidence type="ECO:0000313" key="1">
    <source>
        <dbReference type="EMBL" id="KAL3962029.1"/>
    </source>
</evidence>
<evidence type="ECO:0000313" key="2">
    <source>
        <dbReference type="Proteomes" id="UP001638806"/>
    </source>
</evidence>
<dbReference type="Proteomes" id="UP001638806">
    <property type="component" value="Unassembled WGS sequence"/>
</dbReference>
<protein>
    <submittedName>
        <fullName evidence="1">Uncharacterized protein</fullName>
    </submittedName>
</protein>
<name>A0ACC4E067_PURLI</name>
<organism evidence="1 2">
    <name type="scientific">Purpureocillium lilacinum</name>
    <name type="common">Paecilomyces lilacinus</name>
    <dbReference type="NCBI Taxonomy" id="33203"/>
    <lineage>
        <taxon>Eukaryota</taxon>
        <taxon>Fungi</taxon>
        <taxon>Dikarya</taxon>
        <taxon>Ascomycota</taxon>
        <taxon>Pezizomycotina</taxon>
        <taxon>Sordariomycetes</taxon>
        <taxon>Hypocreomycetidae</taxon>
        <taxon>Hypocreales</taxon>
        <taxon>Ophiocordycipitaceae</taxon>
        <taxon>Purpureocillium</taxon>
    </lineage>
</organism>
<sequence length="256" mass="27654">MSLFTWCSRRAGGLSMVALIILCYHVISQAWTLERHGSGKISPSSQAPTQYSPTPSPGPGIWTLVFCLLLPVDSRPCLCLPSARLLVGLGHHSISQAVCAEQCGVGQVEGNDAGRRGSCASISSAETLTSETMTSESNAISSTTSDTSDFVFDRYTDAANCSPCSIIHAIIIPNYKEELDTLRETLEVLASHPQAHYSYDIYLGMEHRETNAESKALGLIEEFSKRFRSIDYTLHPADIPGEAAGRVAMWGGRPGN</sequence>
<reference evidence="1" key="1">
    <citation type="submission" date="2024-12" db="EMBL/GenBank/DDBJ databases">
        <title>Comparative genomics and development of molecular markers within Purpureocillium lilacinum and among Purpureocillium species.</title>
        <authorList>
            <person name="Yeh Z.-Y."/>
            <person name="Ni N.-T."/>
            <person name="Lo P.-H."/>
            <person name="Mushyakhwo K."/>
            <person name="Lin C.-F."/>
            <person name="Nai Y.-S."/>
        </authorList>
    </citation>
    <scope>NUCLEOTIDE SEQUENCE</scope>
    <source>
        <strain evidence="1">NCHU-NPUST-175</strain>
    </source>
</reference>
<comment type="caution">
    <text evidence="1">The sequence shown here is derived from an EMBL/GenBank/DDBJ whole genome shotgun (WGS) entry which is preliminary data.</text>
</comment>